<feature type="region of interest" description="Disordered" evidence="1">
    <location>
        <begin position="52"/>
        <end position="88"/>
    </location>
</feature>
<dbReference type="EMBL" id="JBHSPC010000046">
    <property type="protein sequence ID" value="MFC5671830.1"/>
    <property type="molecule type" value="Genomic_DNA"/>
</dbReference>
<evidence type="ECO:0008006" key="4">
    <source>
        <dbReference type="Google" id="ProtNLM"/>
    </source>
</evidence>
<dbReference type="InterPro" id="IPR012338">
    <property type="entry name" value="Beta-lactam/transpept-like"/>
</dbReference>
<protein>
    <recommendedName>
        <fullName evidence="4">Beta-lactamase-related domain-containing protein</fullName>
    </recommendedName>
</protein>
<keyword evidence="3" id="KW-1185">Reference proteome</keyword>
<dbReference type="RefSeq" id="WP_381212621.1">
    <property type="nucleotide sequence ID" value="NZ_JBHSPC010000046.1"/>
</dbReference>
<dbReference type="Proteomes" id="UP001596183">
    <property type="component" value="Unassembled WGS sequence"/>
</dbReference>
<reference evidence="3" key="1">
    <citation type="journal article" date="2019" name="Int. J. Syst. Evol. Microbiol.">
        <title>The Global Catalogue of Microorganisms (GCM) 10K type strain sequencing project: providing services to taxonomists for standard genome sequencing and annotation.</title>
        <authorList>
            <consortium name="The Broad Institute Genomics Platform"/>
            <consortium name="The Broad Institute Genome Sequencing Center for Infectious Disease"/>
            <person name="Wu L."/>
            <person name="Ma J."/>
        </authorList>
    </citation>
    <scope>NUCLEOTIDE SEQUENCE [LARGE SCALE GENOMIC DNA]</scope>
    <source>
        <strain evidence="3">JCM 13852</strain>
    </source>
</reference>
<name>A0ABW0XUE6_9ACTN</name>
<sequence length="88" mass="9058">MVDLWSGTEPDALYDVHSSPKGAAFPVVAVLVQDGALELDREVTCSWPEVAAEGKGDAVPSSPAARSRRTTGRRAPGAGRQALGAGRG</sequence>
<dbReference type="Gene3D" id="3.40.710.10">
    <property type="entry name" value="DD-peptidase/beta-lactamase superfamily"/>
    <property type="match status" value="1"/>
</dbReference>
<feature type="compositionally biased region" description="Low complexity" evidence="1">
    <location>
        <begin position="73"/>
        <end position="88"/>
    </location>
</feature>
<evidence type="ECO:0000256" key="1">
    <source>
        <dbReference type="SAM" id="MobiDB-lite"/>
    </source>
</evidence>
<dbReference type="SUPFAM" id="SSF56601">
    <property type="entry name" value="beta-lactamase/transpeptidase-like"/>
    <property type="match status" value="1"/>
</dbReference>
<comment type="caution">
    <text evidence="2">The sequence shown here is derived from an EMBL/GenBank/DDBJ whole genome shotgun (WGS) entry which is preliminary data.</text>
</comment>
<evidence type="ECO:0000313" key="3">
    <source>
        <dbReference type="Proteomes" id="UP001596183"/>
    </source>
</evidence>
<accession>A0ABW0XUE6</accession>
<proteinExistence type="predicted"/>
<gene>
    <name evidence="2" type="ORF">ACFP2V_17385</name>
</gene>
<evidence type="ECO:0000313" key="2">
    <source>
        <dbReference type="EMBL" id="MFC5671830.1"/>
    </source>
</evidence>
<organism evidence="2 3">
    <name type="scientific">Streptomyces incanus</name>
    <dbReference type="NCBI Taxonomy" id="887453"/>
    <lineage>
        <taxon>Bacteria</taxon>
        <taxon>Bacillati</taxon>
        <taxon>Actinomycetota</taxon>
        <taxon>Actinomycetes</taxon>
        <taxon>Kitasatosporales</taxon>
        <taxon>Streptomycetaceae</taxon>
        <taxon>Streptomyces</taxon>
    </lineage>
</organism>